<organism evidence="1 2">
    <name type="scientific">Sphingomonas spermidinifaciens</name>
    <dbReference type="NCBI Taxonomy" id="1141889"/>
    <lineage>
        <taxon>Bacteria</taxon>
        <taxon>Pseudomonadati</taxon>
        <taxon>Pseudomonadota</taxon>
        <taxon>Alphaproteobacteria</taxon>
        <taxon>Sphingomonadales</taxon>
        <taxon>Sphingomonadaceae</taxon>
        <taxon>Sphingomonas</taxon>
    </lineage>
</organism>
<protein>
    <submittedName>
        <fullName evidence="1">Uncharacterized protein</fullName>
    </submittedName>
</protein>
<evidence type="ECO:0000313" key="1">
    <source>
        <dbReference type="EMBL" id="PCD02027.1"/>
    </source>
</evidence>
<proteinExistence type="predicted"/>
<dbReference type="Proteomes" id="UP000218366">
    <property type="component" value="Unassembled WGS sequence"/>
</dbReference>
<sequence length="98" mass="10614">MEVEVRRGAAGTVFAAIPINGGFDACIQDVYLYAEAEKPKQLWDATRGMEATPCVREVWLMANPTGFSAEAPPALKAGQRYRVELMGNGFTASKVFTA</sequence>
<comment type="caution">
    <text evidence="1">The sequence shown here is derived from an EMBL/GenBank/DDBJ whole genome shotgun (WGS) entry which is preliminary data.</text>
</comment>
<accession>A0A2A4B1U9</accession>
<keyword evidence="2" id="KW-1185">Reference proteome</keyword>
<dbReference type="EMBL" id="NWMW01000002">
    <property type="protein sequence ID" value="PCD02027.1"/>
    <property type="molecule type" value="Genomic_DNA"/>
</dbReference>
<reference evidence="1 2" key="1">
    <citation type="submission" date="2017-09" db="EMBL/GenBank/DDBJ databases">
        <title>Sphingomonas spermidinifaciens 9NM-10, whole genome shotgun sequence.</title>
        <authorList>
            <person name="Feng G."/>
            <person name="Zhu H."/>
        </authorList>
    </citation>
    <scope>NUCLEOTIDE SEQUENCE [LARGE SCALE GENOMIC DNA]</scope>
    <source>
        <strain evidence="1 2">9NM-10</strain>
    </source>
</reference>
<evidence type="ECO:0000313" key="2">
    <source>
        <dbReference type="Proteomes" id="UP000218366"/>
    </source>
</evidence>
<name>A0A2A4B1U9_9SPHN</name>
<gene>
    <name evidence="1" type="ORF">COC42_11110</name>
</gene>
<dbReference type="AlphaFoldDB" id="A0A2A4B1U9"/>